<dbReference type="Pfam" id="PF01171">
    <property type="entry name" value="ATP_bind_3"/>
    <property type="match status" value="1"/>
</dbReference>
<dbReference type="SUPFAM" id="SSF52402">
    <property type="entry name" value="Adenine nucleotide alpha hydrolases-like"/>
    <property type="match status" value="1"/>
</dbReference>
<evidence type="ECO:0000256" key="2">
    <source>
        <dbReference type="ARBA" id="ARBA00022490"/>
    </source>
</evidence>
<protein>
    <recommendedName>
        <fullName evidence="8">tRNA(Ile)-lysidine synthase</fullName>
        <ecNumber evidence="8">6.3.4.19</ecNumber>
    </recommendedName>
    <alternativeName>
        <fullName evidence="8">tRNA(Ile)-2-lysyl-cytidine synthase</fullName>
    </alternativeName>
    <alternativeName>
        <fullName evidence="8">tRNA(Ile)-lysidine synthetase</fullName>
    </alternativeName>
</protein>
<keyword evidence="3 8" id="KW-0436">Ligase</keyword>
<evidence type="ECO:0000256" key="8">
    <source>
        <dbReference type="HAMAP-Rule" id="MF_01161"/>
    </source>
</evidence>
<evidence type="ECO:0000313" key="10">
    <source>
        <dbReference type="EMBL" id="AOV18501.1"/>
    </source>
</evidence>
<dbReference type="AlphaFoldDB" id="A0A1D8KC11"/>
<name>A0A1D8KC11_9GAMM</name>
<dbReference type="KEGG" id="aaeo:BJI67_07260"/>
<dbReference type="EMBL" id="CP017448">
    <property type="protein sequence ID" value="AOV18501.1"/>
    <property type="molecule type" value="Genomic_DNA"/>
</dbReference>
<dbReference type="NCBIfam" id="TIGR02432">
    <property type="entry name" value="lysidine_TilS_N"/>
    <property type="match status" value="1"/>
</dbReference>
<evidence type="ECO:0000256" key="4">
    <source>
        <dbReference type="ARBA" id="ARBA00022694"/>
    </source>
</evidence>
<dbReference type="Proteomes" id="UP000095342">
    <property type="component" value="Chromosome"/>
</dbReference>
<evidence type="ECO:0000256" key="7">
    <source>
        <dbReference type="ARBA" id="ARBA00048539"/>
    </source>
</evidence>
<dbReference type="InterPro" id="IPR012795">
    <property type="entry name" value="tRNA_Ile_lys_synt_N"/>
</dbReference>
<dbReference type="NCBIfam" id="TIGR02433">
    <property type="entry name" value="lysidine_TilS_C"/>
    <property type="match status" value="1"/>
</dbReference>
<dbReference type="SUPFAM" id="SSF56037">
    <property type="entry name" value="PheT/TilS domain"/>
    <property type="match status" value="1"/>
</dbReference>
<keyword evidence="6 8" id="KW-0067">ATP-binding</keyword>
<keyword evidence="4 8" id="KW-0819">tRNA processing</keyword>
<feature type="domain" description="Lysidine-tRNA(Ile) synthetase C-terminal" evidence="9">
    <location>
        <begin position="341"/>
        <end position="400"/>
    </location>
</feature>
<dbReference type="CDD" id="cd01992">
    <property type="entry name" value="TilS_N"/>
    <property type="match status" value="1"/>
</dbReference>
<evidence type="ECO:0000256" key="5">
    <source>
        <dbReference type="ARBA" id="ARBA00022741"/>
    </source>
</evidence>
<keyword evidence="5 8" id="KW-0547">Nucleotide-binding</keyword>
<dbReference type="SUPFAM" id="SSF82829">
    <property type="entry name" value="MesJ substrate recognition domain-like"/>
    <property type="match status" value="1"/>
</dbReference>
<dbReference type="InterPro" id="IPR012796">
    <property type="entry name" value="Lysidine-tRNA-synth_C"/>
</dbReference>
<proteinExistence type="inferred from homology"/>
<evidence type="ECO:0000259" key="9">
    <source>
        <dbReference type="SMART" id="SM00977"/>
    </source>
</evidence>
<dbReference type="GO" id="GO:0005524">
    <property type="term" value="F:ATP binding"/>
    <property type="evidence" value="ECO:0007669"/>
    <property type="project" value="UniProtKB-UniRule"/>
</dbReference>
<gene>
    <name evidence="8" type="primary">tilS</name>
    <name evidence="10" type="ORF">BJI67_07260</name>
</gene>
<evidence type="ECO:0000256" key="1">
    <source>
        <dbReference type="ARBA" id="ARBA00004496"/>
    </source>
</evidence>
<keyword evidence="2 8" id="KW-0963">Cytoplasm</keyword>
<sequence>MVAFSGGGDSLALLHALANGGSAGHELLAVHVHHGLQQEADGWAETCAAQCARLGVRLIVQKVQVNPDTGGPEAAARMSRYTALRSVLGPGDMLLTAHHADDQAETLLLQLLRGSGPAGLAAMPAISSFGEGWHARPLLATRRAALQAYLEQEGLEWIDDPSNADVALSRNYLRHKVMPLIEARWPALVDTLGRAAGLQAESRELLATLGRQDLASAACSDPAALCVTVLRTMPEHRMRNVIRTWLYDRGLPLPSAKRLSSLPRLLSARWDAQAVLRWPGAELRRYRDSLYATPSLPQHDPTQILSWDLQQPLALPGQVEPLTPAALRSDVSGLKSSGAHFTIRYRRGGERCRLTPRGRNRALKSLLQEAGVPPWLRDRIPLLYADDRLVEVVGYWACCAD</sequence>
<dbReference type="PANTHER" id="PTHR43033:SF1">
    <property type="entry name" value="TRNA(ILE)-LYSIDINE SYNTHASE-RELATED"/>
    <property type="match status" value="1"/>
</dbReference>
<dbReference type="Gene3D" id="3.40.50.620">
    <property type="entry name" value="HUPs"/>
    <property type="match status" value="1"/>
</dbReference>
<dbReference type="GO" id="GO:0005737">
    <property type="term" value="C:cytoplasm"/>
    <property type="evidence" value="ECO:0007669"/>
    <property type="project" value="UniProtKB-SubCell"/>
</dbReference>
<dbReference type="Gene3D" id="1.20.59.20">
    <property type="match status" value="1"/>
</dbReference>
<comment type="subcellular location">
    <subcellularLocation>
        <location evidence="1 8">Cytoplasm</location>
    </subcellularLocation>
</comment>
<dbReference type="HAMAP" id="MF_01161">
    <property type="entry name" value="tRNA_Ile_lys_synt"/>
    <property type="match status" value="1"/>
</dbReference>
<evidence type="ECO:0000256" key="3">
    <source>
        <dbReference type="ARBA" id="ARBA00022598"/>
    </source>
</evidence>
<dbReference type="GO" id="GO:0006400">
    <property type="term" value="P:tRNA modification"/>
    <property type="evidence" value="ECO:0007669"/>
    <property type="project" value="UniProtKB-UniRule"/>
</dbReference>
<dbReference type="SMART" id="SM00977">
    <property type="entry name" value="TilS_C"/>
    <property type="match status" value="1"/>
</dbReference>
<dbReference type="InterPro" id="IPR014729">
    <property type="entry name" value="Rossmann-like_a/b/a_fold"/>
</dbReference>
<reference evidence="10 11" key="1">
    <citation type="submission" date="2016-09" db="EMBL/GenBank/DDBJ databases">
        <title>Acidihalobacter prosperus V6 (DSM14174).</title>
        <authorList>
            <person name="Khaleque H.N."/>
            <person name="Ramsay J.P."/>
            <person name="Murphy R.J.T."/>
            <person name="Kaksonen A.H."/>
            <person name="Boxall N.J."/>
            <person name="Watkin E.L.J."/>
        </authorList>
    </citation>
    <scope>NUCLEOTIDE SEQUENCE [LARGE SCALE GENOMIC DNA]</scope>
    <source>
        <strain evidence="10 11">V6</strain>
    </source>
</reference>
<dbReference type="InterPro" id="IPR011063">
    <property type="entry name" value="TilS/TtcA_N"/>
</dbReference>
<keyword evidence="11" id="KW-1185">Reference proteome</keyword>
<dbReference type="GO" id="GO:0032267">
    <property type="term" value="F:tRNA(Ile)-lysidine synthase activity"/>
    <property type="evidence" value="ECO:0007669"/>
    <property type="project" value="UniProtKB-EC"/>
</dbReference>
<dbReference type="EC" id="6.3.4.19" evidence="8"/>
<feature type="binding site" evidence="8">
    <location>
        <begin position="5"/>
        <end position="10"/>
    </location>
    <ligand>
        <name>ATP</name>
        <dbReference type="ChEBI" id="CHEBI:30616"/>
    </ligand>
</feature>
<dbReference type="PANTHER" id="PTHR43033">
    <property type="entry name" value="TRNA(ILE)-LYSIDINE SYNTHASE-RELATED"/>
    <property type="match status" value="1"/>
</dbReference>
<dbReference type="Pfam" id="PF09179">
    <property type="entry name" value="TilS"/>
    <property type="match status" value="1"/>
</dbReference>
<dbReference type="InterPro" id="IPR015262">
    <property type="entry name" value="tRNA_Ile_lys_synt_subst-bd"/>
</dbReference>
<comment type="catalytic activity">
    <reaction evidence="7 8">
        <text>cytidine(34) in tRNA(Ile2) + L-lysine + ATP = lysidine(34) in tRNA(Ile2) + AMP + diphosphate + H(+)</text>
        <dbReference type="Rhea" id="RHEA:43744"/>
        <dbReference type="Rhea" id="RHEA-COMP:10625"/>
        <dbReference type="Rhea" id="RHEA-COMP:10670"/>
        <dbReference type="ChEBI" id="CHEBI:15378"/>
        <dbReference type="ChEBI" id="CHEBI:30616"/>
        <dbReference type="ChEBI" id="CHEBI:32551"/>
        <dbReference type="ChEBI" id="CHEBI:33019"/>
        <dbReference type="ChEBI" id="CHEBI:82748"/>
        <dbReference type="ChEBI" id="CHEBI:83665"/>
        <dbReference type="ChEBI" id="CHEBI:456215"/>
        <dbReference type="EC" id="6.3.4.19"/>
    </reaction>
</comment>
<comment type="domain">
    <text evidence="8">The N-terminal region contains the highly conserved SGGXDS motif, predicted to be a P-loop motif involved in ATP binding.</text>
</comment>
<comment type="similarity">
    <text evidence="8">Belongs to the tRNA(Ile)-lysidine synthase family.</text>
</comment>
<dbReference type="Pfam" id="PF11734">
    <property type="entry name" value="TilS_C"/>
    <property type="match status" value="1"/>
</dbReference>
<accession>A0A1D8KC11</accession>
<organism evidence="10 11">
    <name type="scientific">Acidihalobacter aeolianus</name>
    <dbReference type="NCBI Taxonomy" id="2792603"/>
    <lineage>
        <taxon>Bacteria</taxon>
        <taxon>Pseudomonadati</taxon>
        <taxon>Pseudomonadota</taxon>
        <taxon>Gammaproteobacteria</taxon>
        <taxon>Chromatiales</taxon>
        <taxon>Ectothiorhodospiraceae</taxon>
        <taxon>Acidihalobacter</taxon>
    </lineage>
</organism>
<dbReference type="InterPro" id="IPR012094">
    <property type="entry name" value="tRNA_Ile_lys_synt"/>
</dbReference>
<evidence type="ECO:0000256" key="6">
    <source>
        <dbReference type="ARBA" id="ARBA00022840"/>
    </source>
</evidence>
<evidence type="ECO:0000313" key="11">
    <source>
        <dbReference type="Proteomes" id="UP000095342"/>
    </source>
</evidence>
<comment type="function">
    <text evidence="8">Ligates lysine onto the cytidine present at position 34 of the AUA codon-specific tRNA(Ile) that contains the anticodon CAU, in an ATP-dependent manner. Cytidine is converted to lysidine, thus changing the amino acid specificity of the tRNA from methionine to isoleucine.</text>
</comment>